<organism evidence="8 9">
    <name type="scientific">Ilex paraguariensis</name>
    <name type="common">yerba mate</name>
    <dbReference type="NCBI Taxonomy" id="185542"/>
    <lineage>
        <taxon>Eukaryota</taxon>
        <taxon>Viridiplantae</taxon>
        <taxon>Streptophyta</taxon>
        <taxon>Embryophyta</taxon>
        <taxon>Tracheophyta</taxon>
        <taxon>Spermatophyta</taxon>
        <taxon>Magnoliopsida</taxon>
        <taxon>eudicotyledons</taxon>
        <taxon>Gunneridae</taxon>
        <taxon>Pentapetalae</taxon>
        <taxon>asterids</taxon>
        <taxon>campanulids</taxon>
        <taxon>Aquifoliales</taxon>
        <taxon>Aquifoliaceae</taxon>
        <taxon>Ilex</taxon>
    </lineage>
</organism>
<keyword evidence="9" id="KW-1185">Reference proteome</keyword>
<evidence type="ECO:0000256" key="4">
    <source>
        <dbReference type="ARBA" id="ARBA00022989"/>
    </source>
</evidence>
<dbReference type="Proteomes" id="UP001642360">
    <property type="component" value="Unassembled WGS sequence"/>
</dbReference>
<accession>A0ABC8UF14</accession>
<comment type="similarity">
    <text evidence="2">Belongs to the sterol desaturase family.</text>
</comment>
<protein>
    <recommendedName>
        <fullName evidence="7">Fatty acid hydroxylase domain-containing protein</fullName>
    </recommendedName>
</protein>
<gene>
    <name evidence="8" type="ORF">ILEXP_LOCUS48917</name>
</gene>
<keyword evidence="5 6" id="KW-0472">Membrane</keyword>
<feature type="domain" description="Fatty acid hydroxylase" evidence="7">
    <location>
        <begin position="134"/>
        <end position="233"/>
    </location>
</feature>
<reference evidence="8 9" key="1">
    <citation type="submission" date="2024-02" db="EMBL/GenBank/DDBJ databases">
        <authorList>
            <person name="Vignale AGUSTIN F."/>
            <person name="Sosa J E."/>
            <person name="Modenutti C."/>
        </authorList>
    </citation>
    <scope>NUCLEOTIDE SEQUENCE [LARGE SCALE GENOMIC DNA]</scope>
</reference>
<sequence>MASKPGILTDWPWKHLGSFKYVVLAPWVVHSMYSYMVKDESERDFSNFLIFPFLLSRMLHNQIWISLSRYRTAKGNNRIVDKSIEFDQVDRERNWDDQILFNGTLFYLGASTLKGGSHLPIWRTDGVIITILLHAGPVEFLYYWLHRALHHHYLYSRYHSHHHSSIVTEPITSVIHPFAEHIAYFTLFAIPLLTVVLTGTASIVSFAGYVTYIDFMNNLGHCNFELIPKWVFSIFPPLKYLMYTPS</sequence>
<comment type="subcellular location">
    <subcellularLocation>
        <location evidence="1">Membrane</location>
    </subcellularLocation>
</comment>
<dbReference type="PANTHER" id="PTHR11863">
    <property type="entry name" value="STEROL DESATURASE"/>
    <property type="match status" value="1"/>
</dbReference>
<evidence type="ECO:0000256" key="3">
    <source>
        <dbReference type="ARBA" id="ARBA00022692"/>
    </source>
</evidence>
<dbReference type="Pfam" id="PF04116">
    <property type="entry name" value="FA_hydroxylase"/>
    <property type="match status" value="1"/>
</dbReference>
<dbReference type="AlphaFoldDB" id="A0ABC8UF14"/>
<feature type="transmembrane region" description="Helical" evidence="6">
    <location>
        <begin position="182"/>
        <end position="210"/>
    </location>
</feature>
<evidence type="ECO:0000259" key="7">
    <source>
        <dbReference type="Pfam" id="PF04116"/>
    </source>
</evidence>
<evidence type="ECO:0000256" key="1">
    <source>
        <dbReference type="ARBA" id="ARBA00004370"/>
    </source>
</evidence>
<evidence type="ECO:0000256" key="2">
    <source>
        <dbReference type="ARBA" id="ARBA00009324"/>
    </source>
</evidence>
<comment type="caution">
    <text evidence="8">The sequence shown here is derived from an EMBL/GenBank/DDBJ whole genome shotgun (WGS) entry which is preliminary data.</text>
</comment>
<keyword evidence="4 6" id="KW-1133">Transmembrane helix</keyword>
<keyword evidence="3 6" id="KW-0812">Transmembrane</keyword>
<dbReference type="GO" id="GO:0016020">
    <property type="term" value="C:membrane"/>
    <property type="evidence" value="ECO:0007669"/>
    <property type="project" value="UniProtKB-SubCell"/>
</dbReference>
<evidence type="ECO:0000313" key="8">
    <source>
        <dbReference type="EMBL" id="CAK9178981.1"/>
    </source>
</evidence>
<dbReference type="InterPro" id="IPR006694">
    <property type="entry name" value="Fatty_acid_hydroxylase"/>
</dbReference>
<evidence type="ECO:0000256" key="6">
    <source>
        <dbReference type="SAM" id="Phobius"/>
    </source>
</evidence>
<evidence type="ECO:0000313" key="9">
    <source>
        <dbReference type="Proteomes" id="UP001642360"/>
    </source>
</evidence>
<proteinExistence type="inferred from homology"/>
<evidence type="ECO:0000256" key="5">
    <source>
        <dbReference type="ARBA" id="ARBA00023136"/>
    </source>
</evidence>
<dbReference type="EMBL" id="CAUOFW020007380">
    <property type="protein sequence ID" value="CAK9178981.1"/>
    <property type="molecule type" value="Genomic_DNA"/>
</dbReference>
<name>A0ABC8UF14_9AQUA</name>
<dbReference type="InterPro" id="IPR050307">
    <property type="entry name" value="Sterol_Desaturase_Related"/>
</dbReference>